<dbReference type="InterPro" id="IPR004323">
    <property type="entry name" value="Ion_tolerance_CutA"/>
</dbReference>
<name>A0A124G916_9ACTN</name>
<dbReference type="OrthoDB" id="37622at2"/>
<accession>A0A124G916</accession>
<dbReference type="GO" id="GO:0005507">
    <property type="term" value="F:copper ion binding"/>
    <property type="evidence" value="ECO:0007669"/>
    <property type="project" value="TreeGrafter"/>
</dbReference>
<evidence type="ECO:0000313" key="3">
    <source>
        <dbReference type="Proteomes" id="UP000053244"/>
    </source>
</evidence>
<reference evidence="2 3" key="1">
    <citation type="submission" date="2015-10" db="EMBL/GenBank/DDBJ databases">
        <authorList>
            <person name="Gilbert D.G."/>
        </authorList>
    </citation>
    <scope>NUCLEOTIDE SEQUENCE [LARGE SCALE GENOMIC DNA]</scope>
    <source>
        <strain evidence="2 3">NRRL B-16712</strain>
    </source>
</reference>
<gene>
    <name evidence="2" type="ORF">ADL15_34340</name>
</gene>
<sequence>MEPTCEVVITAPDASWLVDFSRRLVEDRLCAGSHVVTEIRAVYTWQGETVDRPEARVALHTRRSLVPEIVDLANRYHPYQVPCVIALPIADGNPAYLAWIVDETRRPQPIAADPEQG</sequence>
<dbReference type="AlphaFoldDB" id="A0A124G916"/>
<dbReference type="InterPro" id="IPR011322">
    <property type="entry name" value="N-reg_PII-like_a/b"/>
</dbReference>
<dbReference type="SUPFAM" id="SSF54913">
    <property type="entry name" value="GlnB-like"/>
    <property type="match status" value="1"/>
</dbReference>
<dbReference type="GO" id="GO:0010038">
    <property type="term" value="P:response to metal ion"/>
    <property type="evidence" value="ECO:0007669"/>
    <property type="project" value="InterPro"/>
</dbReference>
<dbReference type="Gene3D" id="3.30.70.120">
    <property type="match status" value="1"/>
</dbReference>
<dbReference type="EMBL" id="LLZH01000295">
    <property type="protein sequence ID" value="KUL27745.1"/>
    <property type="molecule type" value="Genomic_DNA"/>
</dbReference>
<dbReference type="Proteomes" id="UP000053244">
    <property type="component" value="Unassembled WGS sequence"/>
</dbReference>
<comment type="caution">
    <text evidence="2">The sequence shown here is derived from an EMBL/GenBank/DDBJ whole genome shotgun (WGS) entry which is preliminary data.</text>
</comment>
<evidence type="ECO:0000313" key="2">
    <source>
        <dbReference type="EMBL" id="KUL27745.1"/>
    </source>
</evidence>
<keyword evidence="3" id="KW-1185">Reference proteome</keyword>
<dbReference type="InterPro" id="IPR015867">
    <property type="entry name" value="N-reg_PII/ATP_PRibTrfase_C"/>
</dbReference>
<proteinExistence type="inferred from homology"/>
<evidence type="ECO:0000256" key="1">
    <source>
        <dbReference type="ARBA" id="ARBA00010169"/>
    </source>
</evidence>
<dbReference type="PANTHER" id="PTHR23419">
    <property type="entry name" value="DIVALENT CATION TOLERANCE CUTA-RELATED"/>
    <property type="match status" value="1"/>
</dbReference>
<protein>
    <submittedName>
        <fullName evidence="2">Cation tolerance protein CutA</fullName>
    </submittedName>
</protein>
<dbReference type="Pfam" id="PF03091">
    <property type="entry name" value="CutA1"/>
    <property type="match status" value="1"/>
</dbReference>
<organism evidence="2 3">
    <name type="scientific">Actinoplanes awajinensis subsp. mycoplanecinus</name>
    <dbReference type="NCBI Taxonomy" id="135947"/>
    <lineage>
        <taxon>Bacteria</taxon>
        <taxon>Bacillati</taxon>
        <taxon>Actinomycetota</taxon>
        <taxon>Actinomycetes</taxon>
        <taxon>Micromonosporales</taxon>
        <taxon>Micromonosporaceae</taxon>
        <taxon>Actinoplanes</taxon>
    </lineage>
</organism>
<comment type="similarity">
    <text evidence="1">Belongs to the CutA family.</text>
</comment>
<dbReference type="PANTHER" id="PTHR23419:SF8">
    <property type="entry name" value="FI09726P"/>
    <property type="match status" value="1"/>
</dbReference>